<evidence type="ECO:0000259" key="1">
    <source>
        <dbReference type="Pfam" id="PF03478"/>
    </source>
</evidence>
<name>A0AAV7EKZ5_ARIFI</name>
<reference evidence="2 3" key="1">
    <citation type="submission" date="2021-07" db="EMBL/GenBank/DDBJ databases">
        <title>The Aristolochia fimbriata genome: insights into angiosperm evolution, floral development and chemical biosynthesis.</title>
        <authorList>
            <person name="Jiao Y."/>
        </authorList>
    </citation>
    <scope>NUCLEOTIDE SEQUENCE [LARGE SCALE GENOMIC DNA]</scope>
    <source>
        <strain evidence="2">IBCAS-2021</strain>
        <tissue evidence="2">Leaf</tissue>
    </source>
</reference>
<dbReference type="InterPro" id="IPR005174">
    <property type="entry name" value="KIB1-4_b-propeller"/>
</dbReference>
<protein>
    <recommendedName>
        <fullName evidence="1">KIB1-4 beta-propeller domain-containing protein</fullName>
    </recommendedName>
</protein>
<organism evidence="2 3">
    <name type="scientific">Aristolochia fimbriata</name>
    <name type="common">White veined hardy Dutchman's pipe vine</name>
    <dbReference type="NCBI Taxonomy" id="158543"/>
    <lineage>
        <taxon>Eukaryota</taxon>
        <taxon>Viridiplantae</taxon>
        <taxon>Streptophyta</taxon>
        <taxon>Embryophyta</taxon>
        <taxon>Tracheophyta</taxon>
        <taxon>Spermatophyta</taxon>
        <taxon>Magnoliopsida</taxon>
        <taxon>Magnoliidae</taxon>
        <taxon>Piperales</taxon>
        <taxon>Aristolochiaceae</taxon>
        <taxon>Aristolochia</taxon>
    </lineage>
</organism>
<dbReference type="InterPro" id="IPR050942">
    <property type="entry name" value="F-box_BR-signaling"/>
</dbReference>
<dbReference type="AlphaFoldDB" id="A0AAV7EKZ5"/>
<dbReference type="InterPro" id="IPR036047">
    <property type="entry name" value="F-box-like_dom_sf"/>
</dbReference>
<gene>
    <name evidence="2" type="ORF">H6P81_009455</name>
</gene>
<sequence>METSSSCRELSRSRGSHLAEVVPADILALVFRRLNLDDFFRFGAVCRRLIAQYQYPLRTRVHYQVLSVVRNRRLTGALFSGVPNHSTRTIHDFVKVREIDPKFECHGSSFGWLVVVERQRHWNSYLGKRKMRLLNPVSGQQLSLPDFSWPDLEPSFAYFCKFVLSSYPSSSSATTVTCFVVAAAYGYRPKRDGQRFSLSLCDYIIFFEDSFTGLVNNSELSYAWRTWMKLQQHAVRVTEIVTCRAPLKIILQ</sequence>
<evidence type="ECO:0000313" key="3">
    <source>
        <dbReference type="Proteomes" id="UP000825729"/>
    </source>
</evidence>
<evidence type="ECO:0000313" key="2">
    <source>
        <dbReference type="EMBL" id="KAG9449490.1"/>
    </source>
</evidence>
<accession>A0AAV7EKZ5</accession>
<keyword evidence="3" id="KW-1185">Reference proteome</keyword>
<dbReference type="Pfam" id="PF03478">
    <property type="entry name" value="Beta-prop_KIB1-4"/>
    <property type="match status" value="1"/>
</dbReference>
<comment type="caution">
    <text evidence="2">The sequence shown here is derived from an EMBL/GenBank/DDBJ whole genome shotgun (WGS) entry which is preliminary data.</text>
</comment>
<dbReference type="PANTHER" id="PTHR44259">
    <property type="entry name" value="OS07G0183000 PROTEIN-RELATED"/>
    <property type="match status" value="1"/>
</dbReference>
<dbReference type="EMBL" id="JAINDJ010000004">
    <property type="protein sequence ID" value="KAG9449490.1"/>
    <property type="molecule type" value="Genomic_DNA"/>
</dbReference>
<dbReference type="CDD" id="cd09917">
    <property type="entry name" value="F-box_SF"/>
    <property type="match status" value="1"/>
</dbReference>
<feature type="domain" description="KIB1-4 beta-propeller" evidence="1">
    <location>
        <begin position="101"/>
        <end position="181"/>
    </location>
</feature>
<dbReference type="SUPFAM" id="SSF81383">
    <property type="entry name" value="F-box domain"/>
    <property type="match status" value="1"/>
</dbReference>
<proteinExistence type="predicted"/>
<dbReference type="Proteomes" id="UP000825729">
    <property type="component" value="Unassembled WGS sequence"/>
</dbReference>